<evidence type="ECO:0000259" key="7">
    <source>
        <dbReference type="PROSITE" id="PS50035"/>
    </source>
</evidence>
<name>A1JUC7_YERE8</name>
<dbReference type="InterPro" id="IPR001736">
    <property type="entry name" value="PLipase_D/transphosphatidylase"/>
</dbReference>
<dbReference type="PANTHER" id="PTHR43856:SF1">
    <property type="entry name" value="MITOCHONDRIAL CARDIOLIPIN HYDROLASE"/>
    <property type="match status" value="1"/>
</dbReference>
<dbReference type="HOGENOM" id="CLU_1474643_0_0_6"/>
<dbReference type="RefSeq" id="WP_011117649.1">
    <property type="nucleotide sequence ID" value="NC_008791.1"/>
</dbReference>
<dbReference type="KEGG" id="yen:YEP0089"/>
<dbReference type="GO" id="GO:0016042">
    <property type="term" value="P:lipid catabolic process"/>
    <property type="evidence" value="ECO:0007669"/>
    <property type="project" value="UniProtKB-KW"/>
</dbReference>
<comment type="catalytic activity">
    <reaction evidence="1">
        <text>a 1,2-diacyl-sn-glycero-3-phosphocholine + H2O = a 1,2-diacyl-sn-glycero-3-phosphate + choline + H(+)</text>
        <dbReference type="Rhea" id="RHEA:14445"/>
        <dbReference type="ChEBI" id="CHEBI:15354"/>
        <dbReference type="ChEBI" id="CHEBI:15377"/>
        <dbReference type="ChEBI" id="CHEBI:15378"/>
        <dbReference type="ChEBI" id="CHEBI:57643"/>
        <dbReference type="ChEBI" id="CHEBI:58608"/>
        <dbReference type="EC" id="3.1.4.4"/>
    </reaction>
</comment>
<dbReference type="EC" id="3.1.4.4" evidence="3"/>
<evidence type="ECO:0000313" key="8">
    <source>
        <dbReference type="EMBL" id="CAL10106.1"/>
    </source>
</evidence>
<feature type="domain" description="PLD phosphodiesterase" evidence="7">
    <location>
        <begin position="86"/>
        <end position="113"/>
    </location>
</feature>
<organism evidence="8 9">
    <name type="scientific">Yersinia enterocolitica serotype O:8 / biotype 1B (strain NCTC 13174 / 8081)</name>
    <dbReference type="NCBI Taxonomy" id="393305"/>
    <lineage>
        <taxon>Bacteria</taxon>
        <taxon>Pseudomonadati</taxon>
        <taxon>Pseudomonadota</taxon>
        <taxon>Gammaproteobacteria</taxon>
        <taxon>Enterobacterales</taxon>
        <taxon>Yersiniaceae</taxon>
        <taxon>Yersinia</taxon>
    </lineage>
</organism>
<keyword evidence="8" id="KW-0614">Plasmid</keyword>
<dbReference type="EMBL" id="AM286416">
    <property type="protein sequence ID" value="CAL10106.1"/>
    <property type="molecule type" value="Genomic_DNA"/>
</dbReference>
<dbReference type="Gene3D" id="3.30.870.10">
    <property type="entry name" value="Endonuclease Chain A"/>
    <property type="match status" value="1"/>
</dbReference>
<dbReference type="PANTHER" id="PTHR43856">
    <property type="entry name" value="CARDIOLIPIN HYDROLASE"/>
    <property type="match status" value="1"/>
</dbReference>
<evidence type="ECO:0000256" key="1">
    <source>
        <dbReference type="ARBA" id="ARBA00000798"/>
    </source>
</evidence>
<evidence type="ECO:0000256" key="5">
    <source>
        <dbReference type="ARBA" id="ARBA00022963"/>
    </source>
</evidence>
<evidence type="ECO:0000256" key="3">
    <source>
        <dbReference type="ARBA" id="ARBA00012027"/>
    </source>
</evidence>
<geneLocation type="plasmid" evidence="8 9">
    <name>pYVe8081</name>
</geneLocation>
<evidence type="ECO:0000256" key="2">
    <source>
        <dbReference type="ARBA" id="ARBA00008664"/>
    </source>
</evidence>
<dbReference type="SMART" id="SM00155">
    <property type="entry name" value="PLDc"/>
    <property type="match status" value="1"/>
</dbReference>
<dbReference type="AlphaFoldDB" id="A1JUC7"/>
<comment type="similarity">
    <text evidence="2">Belongs to the phospholipase D family.</text>
</comment>
<keyword evidence="5" id="KW-0442">Lipid degradation</keyword>
<protein>
    <recommendedName>
        <fullName evidence="3">phospholipase D</fullName>
        <ecNumber evidence="3">3.1.4.4</ecNumber>
    </recommendedName>
</protein>
<evidence type="ECO:0000313" key="9">
    <source>
        <dbReference type="Proteomes" id="UP000000642"/>
    </source>
</evidence>
<dbReference type="GO" id="GO:0004630">
    <property type="term" value="F:phospholipase D activity"/>
    <property type="evidence" value="ECO:0007669"/>
    <property type="project" value="UniProtKB-EC"/>
</dbReference>
<dbReference type="InterPro" id="IPR025202">
    <property type="entry name" value="PLD-like_dom"/>
</dbReference>
<dbReference type="Pfam" id="PF13091">
    <property type="entry name" value="PLDc_2"/>
    <property type="match status" value="1"/>
</dbReference>
<reference evidence="8 9" key="1">
    <citation type="journal article" date="2006" name="PLoS Genet.">
        <title>The complete genome sequence and comparative genome analysis of the high pathogenicity Yersinia enterocolitica strain 8081.</title>
        <authorList>
            <person name="Thomson N.R."/>
            <person name="Howard S."/>
            <person name="Wren B.W."/>
            <person name="Holden M.T.G."/>
            <person name="Crossman L."/>
            <person name="Challis G.L."/>
            <person name="Churcher C."/>
            <person name="Mungall K."/>
            <person name="Brooks K."/>
            <person name="Chillingworth T."/>
            <person name="Feltwell T."/>
            <person name="Abdellah Z."/>
            <person name="Hauser H."/>
            <person name="Jagels K."/>
            <person name="Maddison M."/>
            <person name="Moule S."/>
            <person name="Sanders M."/>
            <person name="Whitehead S."/>
            <person name="Quail M.A."/>
            <person name="Dougan G."/>
            <person name="Parkhill J."/>
            <person name="Prentice M.B."/>
        </authorList>
    </citation>
    <scope>NUCLEOTIDE SEQUENCE [LARGE SCALE GENOMIC DNA]</scope>
    <source>
        <strain evidence="9">NCTC 13174 / 8081</strain>
        <plasmid evidence="9">Plasmid pYVe8081</plasmid>
    </source>
</reference>
<gene>
    <name evidence="8" type="ordered locus">YEP0089</name>
</gene>
<dbReference type="eggNOG" id="COG1502">
    <property type="taxonomic scope" value="Bacteria"/>
</dbReference>
<dbReference type="Proteomes" id="UP000000642">
    <property type="component" value="Plasmid pYVe8081"/>
</dbReference>
<accession>A1JUC7</accession>
<dbReference type="InterPro" id="IPR051406">
    <property type="entry name" value="PLD_domain"/>
</dbReference>
<dbReference type="OrthoDB" id="5294698at2"/>
<keyword evidence="6" id="KW-0443">Lipid metabolism</keyword>
<evidence type="ECO:0000256" key="6">
    <source>
        <dbReference type="ARBA" id="ARBA00023098"/>
    </source>
</evidence>
<dbReference type="PROSITE" id="PS50035">
    <property type="entry name" value="PLD"/>
    <property type="match status" value="1"/>
</dbReference>
<dbReference type="GO" id="GO:0006793">
    <property type="term" value="P:phosphorus metabolic process"/>
    <property type="evidence" value="ECO:0007669"/>
    <property type="project" value="UniProtKB-ARBA"/>
</dbReference>
<dbReference type="SUPFAM" id="SSF56024">
    <property type="entry name" value="Phospholipase D/nuclease"/>
    <property type="match status" value="1"/>
</dbReference>
<sequence length="183" mass="20387">MHLVGGFNALVGFSPIVMHLISSCTALRALKPVLMWQRKPIAVALIAAKNRGVKVRVVADMKANQDKYTVVNFLANQEVAVKLNHRYAIMHNKYMVVDGHNVQTGSFNYTSSAAKRNAENVILFKNAPAMRASMIVPNVYHCCTVISQTRSKPISPVTCATITNRLIKIIADEIYIKIFKREC</sequence>
<dbReference type="GO" id="GO:0016891">
    <property type="term" value="F:RNA endonuclease activity producing 5'-phosphomonoesters, hydrolytic mechanism"/>
    <property type="evidence" value="ECO:0007669"/>
    <property type="project" value="TreeGrafter"/>
</dbReference>
<evidence type="ECO:0000256" key="4">
    <source>
        <dbReference type="ARBA" id="ARBA00022801"/>
    </source>
</evidence>
<keyword evidence="4" id="KW-0378">Hydrolase</keyword>
<proteinExistence type="inferred from homology"/>